<comment type="caution">
    <text evidence="3">The sequence shown here is derived from an EMBL/GenBank/DDBJ whole genome shotgun (WGS) entry which is preliminary data.</text>
</comment>
<proteinExistence type="predicted"/>
<sequence>MPPTLPGTKSPSRGQVGQSTKVQNAPVSPVNPPGGQTAAEQTPTMAELLREMQETNRLLRALVSQKTVGQGLAVDEALSQDMTGLETHSPPPSPLPSPSPSPPEPGLVKAKTRQLFEDLAHAVFGSADREHMKLFRDKTISYLSSCQLNPGPQFEAWEFTPLGERPWLSEEEMEQLRRQWPDQFDLDRLTASISRNAGWIRAKNAWQNGVVCAYPFLYGLGRMLVPANAILDDSPKADTVARKMSCANLVSPGSLWLFTTPLSTTRGLTLGRLALIAAVALMNPNDDSDTILHLVHDFCAAWNSTPVRTLFQEFAGWRSGSCNISYQLAVRCFSHFNSHTAVDDFVPYVRCHRQAGKFPTFLADEYNWSFAERRMSVLCRWSGHGNARSFTIVLLSDFKSVQNEASMSLSNVLFADWRDRGFTVGGGNAGYHMLQSVVHRILIFWEKEWSNCLRMLGCAANTTLQDILSDETSNDLMFDSSYARSRIYFKTLGILRIFGDAIRETGRDVQEMDPRRLLQGSLPQGGSFLRAGWDVRFFLKEDPAMDKALWENWRILSEFQRKAEERLLLQIAAKTEEIKSLRDGLFNATSLREASRSTTINRYIIVFTIFTVLYLPLGFTTALFGTPLFEAEEQAETVERFKVSTIIVCVITYGLAFLLVWVAGKWDAAGSAYHSALGLWISIWEKVKRKSIDKLARRISEKSHVETDDTVNRGMRV</sequence>
<feature type="transmembrane region" description="Helical" evidence="2">
    <location>
        <begin position="603"/>
        <end position="629"/>
    </location>
</feature>
<dbReference type="EMBL" id="MU854485">
    <property type="protein sequence ID" value="KAK4034311.1"/>
    <property type="molecule type" value="Genomic_DNA"/>
</dbReference>
<feature type="compositionally biased region" description="Pro residues" evidence="1">
    <location>
        <begin position="89"/>
        <end position="105"/>
    </location>
</feature>
<feature type="region of interest" description="Disordered" evidence="1">
    <location>
        <begin position="1"/>
        <end position="46"/>
    </location>
</feature>
<name>A0AAN6PDF6_9PEZI</name>
<feature type="region of interest" description="Disordered" evidence="1">
    <location>
        <begin position="83"/>
        <end position="109"/>
    </location>
</feature>
<keyword evidence="2" id="KW-0812">Transmembrane</keyword>
<evidence type="ECO:0000313" key="4">
    <source>
        <dbReference type="Proteomes" id="UP001303115"/>
    </source>
</evidence>
<accession>A0AAN6PDF6</accession>
<evidence type="ECO:0000256" key="1">
    <source>
        <dbReference type="SAM" id="MobiDB-lite"/>
    </source>
</evidence>
<reference evidence="4" key="1">
    <citation type="journal article" date="2023" name="Mol. Phylogenet. Evol.">
        <title>Genome-scale phylogeny and comparative genomics of the fungal order Sordariales.</title>
        <authorList>
            <person name="Hensen N."/>
            <person name="Bonometti L."/>
            <person name="Westerberg I."/>
            <person name="Brannstrom I.O."/>
            <person name="Guillou S."/>
            <person name="Cros-Aarteil S."/>
            <person name="Calhoun S."/>
            <person name="Haridas S."/>
            <person name="Kuo A."/>
            <person name="Mondo S."/>
            <person name="Pangilinan J."/>
            <person name="Riley R."/>
            <person name="LaButti K."/>
            <person name="Andreopoulos B."/>
            <person name="Lipzen A."/>
            <person name="Chen C."/>
            <person name="Yan M."/>
            <person name="Daum C."/>
            <person name="Ng V."/>
            <person name="Clum A."/>
            <person name="Steindorff A."/>
            <person name="Ohm R.A."/>
            <person name="Martin F."/>
            <person name="Silar P."/>
            <person name="Natvig D.O."/>
            <person name="Lalanne C."/>
            <person name="Gautier V."/>
            <person name="Ament-Velasquez S.L."/>
            <person name="Kruys A."/>
            <person name="Hutchinson M.I."/>
            <person name="Powell A.J."/>
            <person name="Barry K."/>
            <person name="Miller A.N."/>
            <person name="Grigoriev I.V."/>
            <person name="Debuchy R."/>
            <person name="Gladieux P."/>
            <person name="Hiltunen Thoren M."/>
            <person name="Johannesson H."/>
        </authorList>
    </citation>
    <scope>NUCLEOTIDE SEQUENCE [LARGE SCALE GENOMIC DNA]</scope>
    <source>
        <strain evidence="4">CBS 284.82</strain>
    </source>
</reference>
<keyword evidence="4" id="KW-1185">Reference proteome</keyword>
<evidence type="ECO:0000313" key="3">
    <source>
        <dbReference type="EMBL" id="KAK4034311.1"/>
    </source>
</evidence>
<dbReference type="AlphaFoldDB" id="A0AAN6PDF6"/>
<organism evidence="3 4">
    <name type="scientific">Parachaetomium inaequale</name>
    <dbReference type="NCBI Taxonomy" id="2588326"/>
    <lineage>
        <taxon>Eukaryota</taxon>
        <taxon>Fungi</taxon>
        <taxon>Dikarya</taxon>
        <taxon>Ascomycota</taxon>
        <taxon>Pezizomycotina</taxon>
        <taxon>Sordariomycetes</taxon>
        <taxon>Sordariomycetidae</taxon>
        <taxon>Sordariales</taxon>
        <taxon>Chaetomiaceae</taxon>
        <taxon>Parachaetomium</taxon>
    </lineage>
</organism>
<dbReference type="Proteomes" id="UP001303115">
    <property type="component" value="Unassembled WGS sequence"/>
</dbReference>
<protein>
    <submittedName>
        <fullName evidence="3">Uncharacterized protein</fullName>
    </submittedName>
</protein>
<gene>
    <name evidence="3" type="ORF">C8A01DRAFT_18865</name>
</gene>
<dbReference type="Gene3D" id="1.20.58.340">
    <property type="entry name" value="Magnesium transport protein CorA, transmembrane region"/>
    <property type="match status" value="1"/>
</dbReference>
<feature type="compositionally biased region" description="Polar residues" evidence="1">
    <location>
        <begin position="7"/>
        <end position="26"/>
    </location>
</feature>
<feature type="transmembrane region" description="Helical" evidence="2">
    <location>
        <begin position="641"/>
        <end position="662"/>
    </location>
</feature>
<evidence type="ECO:0000256" key="2">
    <source>
        <dbReference type="SAM" id="Phobius"/>
    </source>
</evidence>
<keyword evidence="2" id="KW-0472">Membrane</keyword>
<keyword evidence="2" id="KW-1133">Transmembrane helix</keyword>